<dbReference type="AlphaFoldDB" id="A0A1H7LFI2"/>
<gene>
    <name evidence="1" type="ORF">SAMN05192542_104321</name>
</gene>
<evidence type="ECO:0000313" key="1">
    <source>
        <dbReference type="EMBL" id="SEK97295.1"/>
    </source>
</evidence>
<protein>
    <submittedName>
        <fullName evidence="1">Uncharacterized protein</fullName>
    </submittedName>
</protein>
<dbReference type="OrthoDB" id="8778158at2"/>
<evidence type="ECO:0000313" key="2">
    <source>
        <dbReference type="Proteomes" id="UP000199120"/>
    </source>
</evidence>
<reference evidence="2" key="1">
    <citation type="submission" date="2016-10" db="EMBL/GenBank/DDBJ databases">
        <authorList>
            <person name="Varghese N."/>
            <person name="Submissions S."/>
        </authorList>
    </citation>
    <scope>NUCLEOTIDE SEQUENCE [LARGE SCALE GENOMIC DNA]</scope>
    <source>
        <strain evidence="2">LMG 26416</strain>
    </source>
</reference>
<accession>A0A1H7LFI2</accession>
<sequence length="92" mass="10522">MLQWIANWASRHTPTPEKHAERALNELRMALFQAEQRVLDAQMHAAYYRSRITFCEEVLKSGIEKVSDLRNDQVEAARTAPPSLKVASAQRS</sequence>
<dbReference type="RefSeq" id="WP_090547825.1">
    <property type="nucleotide sequence ID" value="NZ_FNSR01000002.1"/>
</dbReference>
<name>A0A1H7LFI2_9BURK</name>
<organism evidence="1 2">
    <name type="scientific">Paraburkholderia caballeronis</name>
    <dbReference type="NCBI Taxonomy" id="416943"/>
    <lineage>
        <taxon>Bacteria</taxon>
        <taxon>Pseudomonadati</taxon>
        <taxon>Pseudomonadota</taxon>
        <taxon>Betaproteobacteria</taxon>
        <taxon>Burkholderiales</taxon>
        <taxon>Burkholderiaceae</taxon>
        <taxon>Paraburkholderia</taxon>
    </lineage>
</organism>
<proteinExistence type="predicted"/>
<keyword evidence="2" id="KW-1185">Reference proteome</keyword>
<dbReference type="Proteomes" id="UP000199120">
    <property type="component" value="Unassembled WGS sequence"/>
</dbReference>
<dbReference type="EMBL" id="FOAJ01000004">
    <property type="protein sequence ID" value="SEK97295.1"/>
    <property type="molecule type" value="Genomic_DNA"/>
</dbReference>